<accession>A0ABS5AI74</accession>
<keyword evidence="3" id="KW-1185">Reference proteome</keyword>
<feature type="transmembrane region" description="Helical" evidence="1">
    <location>
        <begin position="180"/>
        <end position="203"/>
    </location>
</feature>
<feature type="transmembrane region" description="Helical" evidence="1">
    <location>
        <begin position="143"/>
        <end position="160"/>
    </location>
</feature>
<keyword evidence="1" id="KW-0472">Membrane</keyword>
<feature type="transmembrane region" description="Helical" evidence="1">
    <location>
        <begin position="83"/>
        <end position="112"/>
    </location>
</feature>
<name>A0ABS5AI74_9PSEU</name>
<protein>
    <submittedName>
        <fullName evidence="2">Uncharacterized protein</fullName>
    </submittedName>
</protein>
<evidence type="ECO:0000256" key="1">
    <source>
        <dbReference type="SAM" id="Phobius"/>
    </source>
</evidence>
<reference evidence="2 3" key="1">
    <citation type="submission" date="2021-03" db="EMBL/GenBank/DDBJ databases">
        <title>Sequencing the genomes of 1000 actinobacteria strains.</title>
        <authorList>
            <person name="Klenk H.-P."/>
        </authorList>
    </citation>
    <scope>NUCLEOTIDE SEQUENCE [LARGE SCALE GENOMIC DNA]</scope>
    <source>
        <strain evidence="2 3">DSM 44580</strain>
    </source>
</reference>
<sequence length="568" mass="64016">MTDAVLPWVRADATAREPWRVEDETTRYLCSAAHLDQEFADNAIRETLVEPTRAVPPTPGVDLPAVLREAVAARTRRWVRDALLFACLVGLVYTSTHLFAFWLLLAVAWSYLSPRHAAGQRSTLLREWGGVVKLQAVRRIRRWALWLWVLLFLSLAVPMLTPLLGGRRASTPELADTGSLPWLFVLIALVVLLLDEFVVAALLTRSFRRGPGFQAGEVRATWPGERLVRTLALPWRRKALKRLTGTQPDPELLVYRGYHPFVGAGIPVRPWSIALPLDPKDEGGSTQRFTLTDLYDHVTTELARLGASASLSPERRLGELTARNQVVVSAETLLDNIHDDRACWVLPDVDEPPVRTLTPEQVAELRERPLEWMRYYRCFQVETWDRNLVVSVYLHLGADDRMLYLEWTPCVLMPVAEHYRIADRRPSSTWSPVRHALAGLLSLPVTTPRRVRGLFRRLRPLPQPPGLLVPDKYGAATSLRELATDDEGFDNYFQRKDVDRYLQLLERRAFRAIGEFLTGRGISVVEFQARANQVINNHITNTGGTLNMVTGGTVSGIMAGQIDGGVKM</sequence>
<comment type="caution">
    <text evidence="2">The sequence shown here is derived from an EMBL/GenBank/DDBJ whole genome shotgun (WGS) entry which is preliminary data.</text>
</comment>
<dbReference type="EMBL" id="JAGIOO010000001">
    <property type="protein sequence ID" value="MBP2476061.1"/>
    <property type="molecule type" value="Genomic_DNA"/>
</dbReference>
<keyword evidence="1" id="KW-0812">Transmembrane</keyword>
<evidence type="ECO:0000313" key="3">
    <source>
        <dbReference type="Proteomes" id="UP001519363"/>
    </source>
</evidence>
<keyword evidence="1" id="KW-1133">Transmembrane helix</keyword>
<dbReference type="Proteomes" id="UP001519363">
    <property type="component" value="Unassembled WGS sequence"/>
</dbReference>
<organism evidence="2 3">
    <name type="scientific">Crossiella equi</name>
    <dbReference type="NCBI Taxonomy" id="130796"/>
    <lineage>
        <taxon>Bacteria</taxon>
        <taxon>Bacillati</taxon>
        <taxon>Actinomycetota</taxon>
        <taxon>Actinomycetes</taxon>
        <taxon>Pseudonocardiales</taxon>
        <taxon>Pseudonocardiaceae</taxon>
        <taxon>Crossiella</taxon>
    </lineage>
</organism>
<gene>
    <name evidence="2" type="ORF">JOF53_004933</name>
</gene>
<proteinExistence type="predicted"/>
<evidence type="ECO:0000313" key="2">
    <source>
        <dbReference type="EMBL" id="MBP2476061.1"/>
    </source>
</evidence>
<dbReference type="RefSeq" id="WP_086783039.1">
    <property type="nucleotide sequence ID" value="NZ_JAGIOO010000001.1"/>
</dbReference>